<keyword evidence="5" id="KW-1185">Reference proteome</keyword>
<sequence length="540" mass="62147">MSLRLLAWLATAPWLTTSDSWCHVVQWQQGQGEEPIFEDQAQGEQGRQIRLVPDLRTRPEGSEMQRSPCARCKLRLSYTPSWGAHALTRKPGALPADVEKQVDELRGLQAEASGQGHRFGRSREELPQPTREDQGAESGLQQGQAGSRSTDRGPYHAMLPGRKGRKTESAEELEAKQREETVDSPGDREGRGELYNLDYELIPENEAIQDFDNNEPHKPEENYLVKNLDNTLTKHLVNYVQEYFDDMEEEIFACGGMREDDRLDLYWNFAARRTAYSLREKVQKTIDEKKPRWVWVSYPCGPTSHIQHLNEISEEGWWQSMRRKQRARRLVKHGNEILLKYIQNGGKLVWERPRYNEGWHLPEVRSFWAQIAHIDHNLDGCMFNLRAQDGNYHKKPWTLRSNRFGVFSKMERLCDGSHKHSPTMGGTVAKKSGLYTPQMCSLAARCMKAYYLEDYNIYGLDSVKIDRESLKTMTYQEIERLSLTVLKLHRRCGHSGNRALVKILAARNADPKMLAIAENLQCDECQEGQFSKPSVAVALE</sequence>
<evidence type="ECO:0000313" key="4">
    <source>
        <dbReference type="EMBL" id="CAL1135025.1"/>
    </source>
</evidence>
<protein>
    <submittedName>
        <fullName evidence="3">Uncharacterized protein</fullName>
    </submittedName>
</protein>
<feature type="signal peptide" evidence="2">
    <location>
        <begin position="1"/>
        <end position="18"/>
    </location>
</feature>
<evidence type="ECO:0000313" key="5">
    <source>
        <dbReference type="Proteomes" id="UP001152797"/>
    </source>
</evidence>
<feature type="compositionally biased region" description="Basic and acidic residues" evidence="1">
    <location>
        <begin position="121"/>
        <end position="134"/>
    </location>
</feature>
<feature type="chain" id="PRO_5043272312" evidence="2">
    <location>
        <begin position="19"/>
        <end position="540"/>
    </location>
</feature>
<organism evidence="3">
    <name type="scientific">Cladocopium goreaui</name>
    <dbReference type="NCBI Taxonomy" id="2562237"/>
    <lineage>
        <taxon>Eukaryota</taxon>
        <taxon>Sar</taxon>
        <taxon>Alveolata</taxon>
        <taxon>Dinophyceae</taxon>
        <taxon>Suessiales</taxon>
        <taxon>Symbiodiniaceae</taxon>
        <taxon>Cladocopium</taxon>
    </lineage>
</organism>
<feature type="compositionally biased region" description="Polar residues" evidence="1">
    <location>
        <begin position="139"/>
        <end position="148"/>
    </location>
</feature>
<dbReference type="AlphaFoldDB" id="A0A9P1FP82"/>
<comment type="caution">
    <text evidence="3">The sequence shown here is derived from an EMBL/GenBank/DDBJ whole genome shotgun (WGS) entry which is preliminary data.</text>
</comment>
<dbReference type="EMBL" id="CAMXCT030000650">
    <property type="protein sequence ID" value="CAL4768962.1"/>
    <property type="molecule type" value="Genomic_DNA"/>
</dbReference>
<feature type="compositionally biased region" description="Basic and acidic residues" evidence="1">
    <location>
        <begin position="166"/>
        <end position="192"/>
    </location>
</feature>
<reference evidence="4" key="2">
    <citation type="submission" date="2024-04" db="EMBL/GenBank/DDBJ databases">
        <authorList>
            <person name="Chen Y."/>
            <person name="Shah S."/>
            <person name="Dougan E. K."/>
            <person name="Thang M."/>
            <person name="Chan C."/>
        </authorList>
    </citation>
    <scope>NUCLEOTIDE SEQUENCE [LARGE SCALE GENOMIC DNA]</scope>
</reference>
<dbReference type="Proteomes" id="UP001152797">
    <property type="component" value="Unassembled WGS sequence"/>
</dbReference>
<accession>A0A9P1FP82</accession>
<proteinExistence type="predicted"/>
<evidence type="ECO:0000256" key="2">
    <source>
        <dbReference type="SAM" id="SignalP"/>
    </source>
</evidence>
<gene>
    <name evidence="3" type="ORF">C1SCF055_LOCUS9419</name>
</gene>
<name>A0A9P1FP82_9DINO</name>
<evidence type="ECO:0000256" key="1">
    <source>
        <dbReference type="SAM" id="MobiDB-lite"/>
    </source>
</evidence>
<feature type="region of interest" description="Disordered" evidence="1">
    <location>
        <begin position="110"/>
        <end position="192"/>
    </location>
</feature>
<keyword evidence="2" id="KW-0732">Signal</keyword>
<evidence type="ECO:0000313" key="3">
    <source>
        <dbReference type="EMBL" id="CAI3981650.1"/>
    </source>
</evidence>
<dbReference type="EMBL" id="CAMXCT020000650">
    <property type="protein sequence ID" value="CAL1135025.1"/>
    <property type="molecule type" value="Genomic_DNA"/>
</dbReference>
<reference evidence="3" key="1">
    <citation type="submission" date="2022-10" db="EMBL/GenBank/DDBJ databases">
        <authorList>
            <person name="Chen Y."/>
            <person name="Dougan E. K."/>
            <person name="Chan C."/>
            <person name="Rhodes N."/>
            <person name="Thang M."/>
        </authorList>
    </citation>
    <scope>NUCLEOTIDE SEQUENCE</scope>
</reference>
<dbReference type="EMBL" id="CAMXCT010000650">
    <property type="protein sequence ID" value="CAI3981650.1"/>
    <property type="molecule type" value="Genomic_DNA"/>
</dbReference>